<accession>A0A382ZVA2</accession>
<evidence type="ECO:0000259" key="1">
    <source>
        <dbReference type="Pfam" id="PF13860"/>
    </source>
</evidence>
<reference evidence="2" key="1">
    <citation type="submission" date="2018-05" db="EMBL/GenBank/DDBJ databases">
        <authorList>
            <person name="Lanie J.A."/>
            <person name="Ng W.-L."/>
            <person name="Kazmierczak K.M."/>
            <person name="Andrzejewski T.M."/>
            <person name="Davidsen T.M."/>
            <person name="Wayne K.J."/>
            <person name="Tettelin H."/>
            <person name="Glass J.I."/>
            <person name="Rusch D."/>
            <person name="Podicherti R."/>
            <person name="Tsui H.-C.T."/>
            <person name="Winkler M.E."/>
        </authorList>
    </citation>
    <scope>NUCLEOTIDE SEQUENCE</scope>
</reference>
<dbReference type="AlphaFoldDB" id="A0A382ZVA2"/>
<organism evidence="2">
    <name type="scientific">marine metagenome</name>
    <dbReference type="NCBI Taxonomy" id="408172"/>
    <lineage>
        <taxon>unclassified sequences</taxon>
        <taxon>metagenomes</taxon>
        <taxon>ecological metagenomes</taxon>
    </lineage>
</organism>
<protein>
    <recommendedName>
        <fullName evidence="1">FlgD/Vpr Ig-like domain-containing protein</fullName>
    </recommendedName>
</protein>
<evidence type="ECO:0000313" key="2">
    <source>
        <dbReference type="EMBL" id="SVD99209.1"/>
    </source>
</evidence>
<proteinExistence type="predicted"/>
<gene>
    <name evidence="2" type="ORF">METZ01_LOCUS452063</name>
</gene>
<dbReference type="NCBIfam" id="TIGR04183">
    <property type="entry name" value="Por_Secre_tail"/>
    <property type="match status" value="1"/>
</dbReference>
<feature type="non-terminal residue" evidence="2">
    <location>
        <position position="1"/>
    </location>
</feature>
<dbReference type="InterPro" id="IPR025965">
    <property type="entry name" value="FlgD/Vpr_Ig-like"/>
</dbReference>
<name>A0A382ZVA2_9ZZZZ</name>
<dbReference type="Gene3D" id="2.60.40.4070">
    <property type="match status" value="1"/>
</dbReference>
<sequence>ILRIAYSDSICSIISNGYQYYDMNKSTCDSLGGNWIFIADSGLVPFIGIEDTTIPDGVMPIQRLGGSEITINNNPYLQIQIDALGTYGVFISQDSLLSSDSLNIEKVVCQPRIFSPGGSGSVFEFTQTNILYDLDEVEDVTARIFNLSGRLKRTIKPEIANQAGHQVMNWDGKDTNGDVVPSGLYIVTLEKGDSILRTTVGVLNR</sequence>
<dbReference type="InterPro" id="IPR026444">
    <property type="entry name" value="Secre_tail"/>
</dbReference>
<feature type="domain" description="FlgD/Vpr Ig-like" evidence="1">
    <location>
        <begin position="134"/>
        <end position="191"/>
    </location>
</feature>
<dbReference type="EMBL" id="UINC01186808">
    <property type="protein sequence ID" value="SVD99209.1"/>
    <property type="molecule type" value="Genomic_DNA"/>
</dbReference>
<dbReference type="Pfam" id="PF13860">
    <property type="entry name" value="FlgD_ig"/>
    <property type="match status" value="1"/>
</dbReference>